<organism evidence="2 3">
    <name type="scientific">Thiorhodococcus mannitoliphagus</name>
    <dbReference type="NCBI Taxonomy" id="329406"/>
    <lineage>
        <taxon>Bacteria</taxon>
        <taxon>Pseudomonadati</taxon>
        <taxon>Pseudomonadota</taxon>
        <taxon>Gammaproteobacteria</taxon>
        <taxon>Chromatiales</taxon>
        <taxon>Chromatiaceae</taxon>
        <taxon>Thiorhodococcus</taxon>
    </lineage>
</organism>
<evidence type="ECO:0000313" key="3">
    <source>
        <dbReference type="Proteomes" id="UP000471640"/>
    </source>
</evidence>
<dbReference type="PROSITE" id="PS51833">
    <property type="entry name" value="HDOD"/>
    <property type="match status" value="1"/>
</dbReference>
<name>A0A6P1DVF4_9GAMM</name>
<dbReference type="InterPro" id="IPR052340">
    <property type="entry name" value="RNase_Y/CdgJ"/>
</dbReference>
<keyword evidence="3" id="KW-1185">Reference proteome</keyword>
<dbReference type="EMBL" id="JAAIJR010000082">
    <property type="protein sequence ID" value="NEX22098.1"/>
    <property type="molecule type" value="Genomic_DNA"/>
</dbReference>
<gene>
    <name evidence="2" type="ORF">G3480_17585</name>
</gene>
<comment type="caution">
    <text evidence="2">The sequence shown here is derived from an EMBL/GenBank/DDBJ whole genome shotgun (WGS) entry which is preliminary data.</text>
</comment>
<dbReference type="Pfam" id="PF08668">
    <property type="entry name" value="HDOD"/>
    <property type="match status" value="1"/>
</dbReference>
<accession>A0A6P1DVF4</accession>
<dbReference type="PANTHER" id="PTHR33525:SF6">
    <property type="entry name" value="HDOD DOMAIN-CONTAINING PROTEIN"/>
    <property type="match status" value="1"/>
</dbReference>
<evidence type="ECO:0000313" key="2">
    <source>
        <dbReference type="EMBL" id="NEX22098.1"/>
    </source>
</evidence>
<dbReference type="AlphaFoldDB" id="A0A6P1DVF4"/>
<reference evidence="2 3" key="2">
    <citation type="submission" date="2020-02" db="EMBL/GenBank/DDBJ databases">
        <title>Genome sequences of Thiorhodococcus mannitoliphagus and Thiorhodococcus minor, purple sulfur photosynthetic bacteria in the gammaproteobacterial family, Chromatiaceae.</title>
        <authorList>
            <person name="Aviles F.A."/>
            <person name="Meyer T.E."/>
            <person name="Kyndt J.A."/>
        </authorList>
    </citation>
    <scope>NUCLEOTIDE SEQUENCE [LARGE SCALE GENOMIC DNA]</scope>
    <source>
        <strain evidence="2 3">DSM 18266</strain>
    </source>
</reference>
<feature type="domain" description="HDOD" evidence="1">
    <location>
        <begin position="1"/>
        <end position="190"/>
    </location>
</feature>
<reference evidence="3" key="1">
    <citation type="journal article" date="2020" name="Microbiol. Resour. Announc.">
        <title>Draft Genome Sequences of Thiorhodococcus mannitoliphagus and Thiorhodococcus minor, Purple Sulfur Photosynthetic Bacteria in the Gammaproteobacterial Family Chromatiaceae.</title>
        <authorList>
            <person name="Aviles F.A."/>
            <person name="Meyer T.E."/>
            <person name="Kyndt J.A."/>
        </authorList>
    </citation>
    <scope>NUCLEOTIDE SEQUENCE [LARGE SCALE GENOMIC DNA]</scope>
    <source>
        <strain evidence="3">DSM 18266</strain>
    </source>
</reference>
<dbReference type="RefSeq" id="WP_164655193.1">
    <property type="nucleotide sequence ID" value="NZ_JAAIJR010000082.1"/>
</dbReference>
<dbReference type="Proteomes" id="UP000471640">
    <property type="component" value="Unassembled WGS sequence"/>
</dbReference>
<evidence type="ECO:0000259" key="1">
    <source>
        <dbReference type="PROSITE" id="PS51833"/>
    </source>
</evidence>
<proteinExistence type="predicted"/>
<dbReference type="PANTHER" id="PTHR33525">
    <property type="match status" value="1"/>
</dbReference>
<dbReference type="SUPFAM" id="SSF109604">
    <property type="entry name" value="HD-domain/PDEase-like"/>
    <property type="match status" value="1"/>
</dbReference>
<dbReference type="Gene3D" id="1.10.3210.10">
    <property type="entry name" value="Hypothetical protein af1432"/>
    <property type="match status" value="1"/>
</dbReference>
<dbReference type="InterPro" id="IPR013976">
    <property type="entry name" value="HDOD"/>
</dbReference>
<protein>
    <submittedName>
        <fullName evidence="2">HDOD domain-containing protein</fullName>
    </submittedName>
</protein>
<sequence>MPDVVFALRDEFARDEPDLRRAGDLIGQDPALTGQVLKTINSPFFYCPTKISSVQRAVSMMGLARLANLVTAEALKRILDAGKGPSRVVSEAIMEQLRMASAVAGVVKSVAPDEAYLLAMMQDVGCLIFAELVDGYGSEWLLRAPTAPRALLEYERGVLGVDHVTVGFLLAGNWRLPDHLALAIYHHHVADLVAIEDPATRALIALSRLSTYLASISDGAQDAPEMQDDCESARDELAVAEDDWARLCELATGQPK</sequence>